<evidence type="ECO:0000313" key="33">
    <source>
        <dbReference type="EMBL" id="GAB0193801.1"/>
    </source>
</evidence>
<reference evidence="33 34" key="1">
    <citation type="submission" date="2024-06" db="EMBL/GenBank/DDBJ databases">
        <title>The draft genome of Grus japonensis, version 3.</title>
        <authorList>
            <person name="Nabeshima K."/>
            <person name="Suzuki S."/>
            <person name="Onuma M."/>
        </authorList>
    </citation>
    <scope>NUCLEOTIDE SEQUENCE [LARGE SCALE GENOMIC DNA]</scope>
    <source>
        <strain evidence="33 34">451A</strain>
    </source>
</reference>
<dbReference type="InterPro" id="IPR018497">
    <property type="entry name" value="Peptidase_M13_C"/>
</dbReference>
<feature type="compositionally biased region" description="Polar residues" evidence="31">
    <location>
        <begin position="821"/>
        <end position="830"/>
    </location>
</feature>
<comment type="catalytic activity">
    <reaction evidence="28">
        <text>neurotensin + H2O = neurotensin(1-11) + L-isoleucyl-L-leucine</text>
        <dbReference type="Rhea" id="RHEA:71475"/>
        <dbReference type="ChEBI" id="CHEBI:15377"/>
        <dbReference type="ChEBI" id="CHEBI:147362"/>
        <dbReference type="ChEBI" id="CHEBI:190704"/>
        <dbReference type="ChEBI" id="CHEBI:190706"/>
    </reaction>
    <physiologicalReaction direction="left-to-right" evidence="28">
        <dbReference type="Rhea" id="RHEA:71476"/>
    </physiologicalReaction>
</comment>
<dbReference type="Pfam" id="PF05649">
    <property type="entry name" value="Peptidase_M13_N"/>
    <property type="match status" value="2"/>
</dbReference>
<keyword evidence="15" id="KW-0735">Signal-anchor</keyword>
<evidence type="ECO:0000256" key="2">
    <source>
        <dbReference type="ARBA" id="ARBA00001947"/>
    </source>
</evidence>
<keyword evidence="34" id="KW-1185">Reference proteome</keyword>
<dbReference type="InterPro" id="IPR008753">
    <property type="entry name" value="Peptidase_M13_N"/>
</dbReference>
<comment type="catalytic activity">
    <reaction evidence="29">
        <text>substance P + H2O = substance P(1-9) + L-Leu-L-Met-NH2</text>
        <dbReference type="Rhea" id="RHEA:71459"/>
        <dbReference type="ChEBI" id="CHEBI:15377"/>
        <dbReference type="ChEBI" id="CHEBI:190692"/>
        <dbReference type="ChEBI" id="CHEBI:190693"/>
        <dbReference type="ChEBI" id="CHEBI:190700"/>
    </reaction>
    <physiologicalReaction direction="left-to-right" evidence="29">
        <dbReference type="Rhea" id="RHEA:71460"/>
    </physiologicalReaction>
</comment>
<dbReference type="GO" id="GO:0005886">
    <property type="term" value="C:plasma membrane"/>
    <property type="evidence" value="ECO:0007669"/>
    <property type="project" value="UniProtKB-SubCell"/>
</dbReference>
<evidence type="ECO:0000256" key="8">
    <source>
        <dbReference type="ARBA" id="ARBA00022553"/>
    </source>
</evidence>
<keyword evidence="21" id="KW-0449">Lipoprotein</keyword>
<dbReference type="PRINTS" id="PR00786">
    <property type="entry name" value="NEPRILYSIN"/>
</dbReference>
<keyword evidence="10" id="KW-0812">Transmembrane</keyword>
<evidence type="ECO:0000256" key="19">
    <source>
        <dbReference type="ARBA" id="ARBA00023157"/>
    </source>
</evidence>
<evidence type="ECO:0000256" key="20">
    <source>
        <dbReference type="ARBA" id="ARBA00023180"/>
    </source>
</evidence>
<organism evidence="33 34">
    <name type="scientific">Grus japonensis</name>
    <name type="common">Japanese crane</name>
    <name type="synonym">Red-crowned crane</name>
    <dbReference type="NCBI Taxonomy" id="30415"/>
    <lineage>
        <taxon>Eukaryota</taxon>
        <taxon>Metazoa</taxon>
        <taxon>Chordata</taxon>
        <taxon>Craniata</taxon>
        <taxon>Vertebrata</taxon>
        <taxon>Euteleostomi</taxon>
        <taxon>Archelosauria</taxon>
        <taxon>Archosauria</taxon>
        <taxon>Dinosauria</taxon>
        <taxon>Saurischia</taxon>
        <taxon>Theropoda</taxon>
        <taxon>Coelurosauria</taxon>
        <taxon>Aves</taxon>
        <taxon>Neognathae</taxon>
        <taxon>Neoaves</taxon>
        <taxon>Gruiformes</taxon>
        <taxon>Gruidae</taxon>
        <taxon>Grus</taxon>
    </lineage>
</organism>
<evidence type="ECO:0000259" key="32">
    <source>
        <dbReference type="PROSITE" id="PS50878"/>
    </source>
</evidence>
<evidence type="ECO:0000256" key="4">
    <source>
        <dbReference type="ARBA" id="ARBA00007357"/>
    </source>
</evidence>
<dbReference type="EMBL" id="BAAFJT010000009">
    <property type="protein sequence ID" value="GAB0193801.1"/>
    <property type="molecule type" value="Genomic_DNA"/>
</dbReference>
<keyword evidence="18" id="KW-0472">Membrane</keyword>
<evidence type="ECO:0000256" key="13">
    <source>
        <dbReference type="ARBA" id="ARBA00022801"/>
    </source>
</evidence>
<dbReference type="GO" id="GO:0046872">
    <property type="term" value="F:metal ion binding"/>
    <property type="evidence" value="ECO:0007669"/>
    <property type="project" value="UniProtKB-KW"/>
</dbReference>
<evidence type="ECO:0000256" key="23">
    <source>
        <dbReference type="ARBA" id="ARBA00031362"/>
    </source>
</evidence>
<dbReference type="PROSITE" id="PS51885">
    <property type="entry name" value="NEPRILYSIN"/>
    <property type="match status" value="1"/>
</dbReference>
<dbReference type="GO" id="GO:0006508">
    <property type="term" value="P:proteolysis"/>
    <property type="evidence" value="ECO:0007669"/>
    <property type="project" value="UniProtKB-KW"/>
</dbReference>
<evidence type="ECO:0000256" key="5">
    <source>
        <dbReference type="ARBA" id="ARBA00012521"/>
    </source>
</evidence>
<feature type="coiled-coil region" evidence="30">
    <location>
        <begin position="218"/>
        <end position="245"/>
    </location>
</feature>
<dbReference type="CDD" id="cd08662">
    <property type="entry name" value="M13"/>
    <property type="match status" value="2"/>
</dbReference>
<keyword evidence="17" id="KW-0482">Metalloprotease</keyword>
<dbReference type="PROSITE" id="PS50878">
    <property type="entry name" value="RT_POL"/>
    <property type="match status" value="1"/>
</dbReference>
<gene>
    <name evidence="33" type="ORF">GRJ2_001845400</name>
</gene>
<evidence type="ECO:0000256" key="22">
    <source>
        <dbReference type="ARBA" id="ARBA00031127"/>
    </source>
</evidence>
<evidence type="ECO:0000256" key="12">
    <source>
        <dbReference type="ARBA" id="ARBA00022723"/>
    </source>
</evidence>
<evidence type="ECO:0000313" key="34">
    <source>
        <dbReference type="Proteomes" id="UP001623348"/>
    </source>
</evidence>
<dbReference type="PANTHER" id="PTHR11733:SF114">
    <property type="entry name" value="NEPRILYSIN"/>
    <property type="match status" value="1"/>
</dbReference>
<dbReference type="EC" id="3.4.24.11" evidence="5"/>
<evidence type="ECO:0000256" key="3">
    <source>
        <dbReference type="ARBA" id="ARBA00004401"/>
    </source>
</evidence>
<evidence type="ECO:0000256" key="9">
    <source>
        <dbReference type="ARBA" id="ARBA00022670"/>
    </source>
</evidence>
<keyword evidence="9" id="KW-0645">Protease</keyword>
<evidence type="ECO:0000256" key="6">
    <source>
        <dbReference type="ARBA" id="ARBA00022077"/>
    </source>
</evidence>
<name>A0ABC9X8A3_GRUJA</name>
<dbReference type="CDD" id="cd01650">
    <property type="entry name" value="RT_nLTR_like"/>
    <property type="match status" value="1"/>
</dbReference>
<dbReference type="Pfam" id="PF00078">
    <property type="entry name" value="RVT_1"/>
    <property type="match status" value="1"/>
</dbReference>
<evidence type="ECO:0000256" key="30">
    <source>
        <dbReference type="SAM" id="Coils"/>
    </source>
</evidence>
<dbReference type="InterPro" id="IPR000477">
    <property type="entry name" value="RT_dom"/>
</dbReference>
<evidence type="ECO:0000256" key="29">
    <source>
        <dbReference type="ARBA" id="ARBA00049470"/>
    </source>
</evidence>
<comment type="caution">
    <text evidence="33">The sequence shown here is derived from an EMBL/GenBank/DDBJ whole genome shotgun (WGS) entry which is preliminary data.</text>
</comment>
<keyword evidence="14" id="KW-0862">Zinc</keyword>
<dbReference type="InterPro" id="IPR042089">
    <property type="entry name" value="Peptidase_M13_dom_2"/>
</dbReference>
<keyword evidence="8" id="KW-0597">Phosphoprotein</keyword>
<comment type="cofactor">
    <cofactor evidence="2">
        <name>Zn(2+)</name>
        <dbReference type="ChEBI" id="CHEBI:29105"/>
    </cofactor>
</comment>
<keyword evidence="19" id="KW-1015">Disulfide bond</keyword>
<evidence type="ECO:0000256" key="18">
    <source>
        <dbReference type="ARBA" id="ARBA00023136"/>
    </source>
</evidence>
<dbReference type="InterPro" id="IPR000718">
    <property type="entry name" value="Peptidase_M13"/>
</dbReference>
<dbReference type="InterPro" id="IPR024079">
    <property type="entry name" value="MetalloPept_cat_dom_sf"/>
</dbReference>
<keyword evidence="12" id="KW-0479">Metal-binding</keyword>
<keyword evidence="30" id="KW-0175">Coiled coil</keyword>
<evidence type="ECO:0000256" key="28">
    <source>
        <dbReference type="ARBA" id="ARBA00049273"/>
    </source>
</evidence>
<evidence type="ECO:0000256" key="24">
    <source>
        <dbReference type="ARBA" id="ARBA00031486"/>
    </source>
</evidence>
<feature type="compositionally biased region" description="Basic and acidic residues" evidence="31">
    <location>
        <begin position="879"/>
        <end position="889"/>
    </location>
</feature>
<evidence type="ECO:0000256" key="15">
    <source>
        <dbReference type="ARBA" id="ARBA00022968"/>
    </source>
</evidence>
<dbReference type="SUPFAM" id="SSF56672">
    <property type="entry name" value="DNA/RNA polymerases"/>
    <property type="match status" value="1"/>
</dbReference>
<keyword evidence="20" id="KW-0325">Glycoprotein</keyword>
<keyword evidence="13" id="KW-0378">Hydrolase</keyword>
<keyword evidence="11" id="KW-0519">Myristate</keyword>
<evidence type="ECO:0000256" key="16">
    <source>
        <dbReference type="ARBA" id="ARBA00022989"/>
    </source>
</evidence>
<dbReference type="GO" id="GO:0004222">
    <property type="term" value="F:metalloendopeptidase activity"/>
    <property type="evidence" value="ECO:0007669"/>
    <property type="project" value="UniProtKB-EC"/>
</dbReference>
<dbReference type="InterPro" id="IPR043502">
    <property type="entry name" value="DNA/RNA_pol_sf"/>
</dbReference>
<evidence type="ECO:0000256" key="11">
    <source>
        <dbReference type="ARBA" id="ARBA00022707"/>
    </source>
</evidence>
<evidence type="ECO:0000256" key="7">
    <source>
        <dbReference type="ARBA" id="ARBA00022475"/>
    </source>
</evidence>
<keyword evidence="7" id="KW-1003">Cell membrane</keyword>
<dbReference type="PANTHER" id="PTHR11733">
    <property type="entry name" value="ZINC METALLOPROTEASE FAMILY M13 NEPRILYSIN-RELATED"/>
    <property type="match status" value="1"/>
</dbReference>
<feature type="compositionally biased region" description="Low complexity" evidence="31">
    <location>
        <begin position="862"/>
        <end position="876"/>
    </location>
</feature>
<dbReference type="Gene3D" id="3.40.390.10">
    <property type="entry name" value="Collagenase (Catalytic Domain)"/>
    <property type="match status" value="1"/>
</dbReference>
<keyword evidence="16" id="KW-1133">Transmembrane helix</keyword>
<feature type="domain" description="Reverse transcriptase" evidence="32">
    <location>
        <begin position="550"/>
        <end position="811"/>
    </location>
</feature>
<comment type="subcellular location">
    <subcellularLocation>
        <location evidence="3">Cell membrane</location>
        <topology evidence="3">Single-pass type II membrane protein</topology>
    </subcellularLocation>
</comment>
<evidence type="ECO:0000256" key="14">
    <source>
        <dbReference type="ARBA" id="ARBA00022833"/>
    </source>
</evidence>
<comment type="catalytic activity">
    <reaction evidence="1">
        <text>Preferential cleavage of polypeptides between hydrophobic residues, particularly with Phe or Tyr at P1'.</text>
        <dbReference type="EC" id="3.4.24.11"/>
    </reaction>
</comment>
<feature type="region of interest" description="Disordered" evidence="31">
    <location>
        <begin position="821"/>
        <end position="894"/>
    </location>
</feature>
<comment type="catalytic activity">
    <reaction evidence="27">
        <text>substance P + H2O = substance P(1-7) + L-Phe-Gly-L-Leu-L-Met-NH2</text>
        <dbReference type="Rhea" id="RHEA:71467"/>
        <dbReference type="ChEBI" id="CHEBI:15377"/>
        <dbReference type="ChEBI" id="CHEBI:190692"/>
        <dbReference type="ChEBI" id="CHEBI:190695"/>
        <dbReference type="ChEBI" id="CHEBI:190698"/>
    </reaction>
    <physiologicalReaction direction="left-to-right" evidence="27">
        <dbReference type="Rhea" id="RHEA:71468"/>
    </physiologicalReaction>
</comment>
<evidence type="ECO:0000256" key="10">
    <source>
        <dbReference type="ARBA" id="ARBA00022692"/>
    </source>
</evidence>
<comment type="similarity">
    <text evidence="4">Belongs to the peptidase M13 family.</text>
</comment>
<evidence type="ECO:0000256" key="21">
    <source>
        <dbReference type="ARBA" id="ARBA00023288"/>
    </source>
</evidence>
<proteinExistence type="inferred from homology"/>
<evidence type="ECO:0000256" key="17">
    <source>
        <dbReference type="ARBA" id="ARBA00023049"/>
    </source>
</evidence>
<evidence type="ECO:0000256" key="1">
    <source>
        <dbReference type="ARBA" id="ARBA00000716"/>
    </source>
</evidence>
<protein>
    <recommendedName>
        <fullName evidence="6">Neprilysin</fullName>
        <ecNumber evidence="5">3.4.24.11</ecNumber>
    </recommendedName>
    <alternativeName>
        <fullName evidence="25">Atriopeptidase</fullName>
    </alternativeName>
    <alternativeName>
        <fullName evidence="23">Enkephalinase</fullName>
    </alternativeName>
    <alternativeName>
        <fullName evidence="22">Neutral endopeptidase 24.11</fullName>
    </alternativeName>
    <alternativeName>
        <fullName evidence="24">Skin fibroblast elastase</fullName>
    </alternativeName>
</protein>
<accession>A0ABC9X8A3</accession>
<dbReference type="SUPFAM" id="SSF55486">
    <property type="entry name" value="Metalloproteases ('zincins'), catalytic domain"/>
    <property type="match status" value="2"/>
</dbReference>
<sequence length="1320" mass="149749">MIVLYATYDDGVCKTSDCIKSAARILENMDTTAEPCNDFYQYACGGWLKRNVIPETSSRYSNFDILRDELEVVLKDVLDTPSSNDITAVQKAKTLYRSCINETTIDSRGGKPLISLLPNISDWPVATANWDSSYGAAWTAETAIAQLNSRYGKKVLINFFVGTDDKNSTAHIIHIDQPGLGLPSRDYYECTGAYKEACSAYVDFMISVAQLIVQERNISVTESEISEQMRRVMELEKEIANATTKSEDRNDPLLLYNKMTLAQLQNNFSLEIDHKVFNWSKFINDIMSTVQINVENTEHVIVYDPEYLIRLKSILNNYTPRDLQNYMIWRFVMDLVNSLSRSYKDTRNAFRKLQAQEQCIPTKRKSSKSTKRPPWMNKELLGKVKQKKEAYRGWKQGQVTWEEYRETVRAAREQVRKAKALIGISLAREVKDNKKNFYKYVSDKRRTRENVGPLRNEMGELVTQDMEKAEVLNDFFASVFTGKCSSHTAQVTEGRDWENAEPPTVGEDQVREYLRNLKVHKSMGPDELHPRVLREPADEVARPLAIIFEKSWQSGEVPADWKRGNITPIFKKDKKEDPGNYRPVSLTSVPGKIMEQTLLETMLRHMENKEVIGDSQHSFTRGKSCLTNLVTFYDGVTTSVDKGRATDIIYLDLCKACDTVPHDILVSELERHGFNGWTTRWIRNWLDGRTQRVVINSSMSKWRTVTSGVPQRLVLGPALFNIFVGDMNSGIECTLSKFADDTKLCGVVDMLEGRDAVQRDLERWAHANCMKFNKAKCKVLHVGQCNPKHDYRLGKEWIESSPEEKDLGVLIDEKLHTSQQCACSPESQPSPGLHQKRCDQQVEGGDPAPLLRSAETPPGVLTASSSGGPSTGETSSCWRESRGGHEADQRAGAPLLWRQAERVGIVQPGEKAAPGRSNCSLPVPEGAYRKDGEGLFIGECSDRTRGNGFKLKEGRFRLDVRKKSFPALYGTTSETAVWRRCANYVNGNMENAVGRLYVEEAFAGDSKHVVEEMIADIRDVFIKTLDELTWMDAETKKKAEQKATAIRERIGYPDEIVTDDSKLNSEYQELNYKEEEYFENIIQNLVFTQKKRLKKLREKVDKEEWISGAAVVNAFYSASRNQIVFPAGILQPPFFSASQPKSLNYGGIGMVIGHEITHGFDDNGRNFNENGDLVDWWTEESARNFKELSQCMVYQYGNFSWDLAGGQHLSGINTLGENIADNGGVRQAYKAYENFVKKHGKEKLLPGLEMNHKQLFFLNFAQVWCGTYRPEYAVNSIKTDVHSPGKFRVIGSLQNSPEFSEAFSCSKSNYMDPAKKCRVW</sequence>
<dbReference type="Gene3D" id="1.10.1380.10">
    <property type="entry name" value="Neutral endopeptidase , domain2"/>
    <property type="match status" value="2"/>
</dbReference>
<evidence type="ECO:0000256" key="27">
    <source>
        <dbReference type="ARBA" id="ARBA00048093"/>
    </source>
</evidence>
<comment type="catalytic activity">
    <reaction evidence="26">
        <text>neurotensin + H2O = neurotensin(1-10) + L-tyrosyl-L-isoleucyl-L-leucine</text>
        <dbReference type="Rhea" id="RHEA:71479"/>
        <dbReference type="ChEBI" id="CHEBI:15377"/>
        <dbReference type="ChEBI" id="CHEBI:147362"/>
        <dbReference type="ChEBI" id="CHEBI:190705"/>
        <dbReference type="ChEBI" id="CHEBI:190707"/>
    </reaction>
    <physiologicalReaction direction="left-to-right" evidence="26">
        <dbReference type="Rhea" id="RHEA:71480"/>
    </physiologicalReaction>
</comment>
<dbReference type="Pfam" id="PF01431">
    <property type="entry name" value="Peptidase_M13"/>
    <property type="match status" value="1"/>
</dbReference>
<dbReference type="Proteomes" id="UP001623348">
    <property type="component" value="Unassembled WGS sequence"/>
</dbReference>
<evidence type="ECO:0000256" key="26">
    <source>
        <dbReference type="ARBA" id="ARBA00047638"/>
    </source>
</evidence>
<evidence type="ECO:0000256" key="31">
    <source>
        <dbReference type="SAM" id="MobiDB-lite"/>
    </source>
</evidence>
<evidence type="ECO:0000256" key="25">
    <source>
        <dbReference type="ARBA" id="ARBA00032584"/>
    </source>
</evidence>